<dbReference type="PROSITE" id="PS50297">
    <property type="entry name" value="ANK_REP_REGION"/>
    <property type="match status" value="1"/>
</dbReference>
<dbReference type="Gene3D" id="1.25.40.20">
    <property type="entry name" value="Ankyrin repeat-containing domain"/>
    <property type="match status" value="3"/>
</dbReference>
<dbReference type="PANTHER" id="PTHR24126:SF14">
    <property type="entry name" value="ANK_REP_REGION DOMAIN-CONTAINING PROTEIN"/>
    <property type="match status" value="1"/>
</dbReference>
<evidence type="ECO:0000313" key="5">
    <source>
        <dbReference type="Proteomes" id="UP000623467"/>
    </source>
</evidence>
<keyword evidence="5" id="KW-1185">Reference proteome</keyword>
<accession>A0A8H6XC74</accession>
<keyword evidence="2 3" id="KW-0040">ANK repeat</keyword>
<evidence type="ECO:0000313" key="4">
    <source>
        <dbReference type="EMBL" id="KAF7337804.1"/>
    </source>
</evidence>
<evidence type="ECO:0000256" key="2">
    <source>
        <dbReference type="ARBA" id="ARBA00023043"/>
    </source>
</evidence>
<dbReference type="SMART" id="SM00248">
    <property type="entry name" value="ANK"/>
    <property type="match status" value="8"/>
</dbReference>
<protein>
    <submittedName>
        <fullName evidence="4">ANK-REP-REGION domain-containing protein</fullName>
    </submittedName>
</protein>
<evidence type="ECO:0000256" key="3">
    <source>
        <dbReference type="PROSITE-ProRule" id="PRU00023"/>
    </source>
</evidence>
<dbReference type="Pfam" id="PF12796">
    <property type="entry name" value="Ank_2"/>
    <property type="match status" value="3"/>
</dbReference>
<sequence>MVSGTLFEPKLYLVPDLSSINALSQTNTTIYRTLNQTLYELCASVEILGKLALLFAVEHQLETTVDKLLETGVSLDTAFNFEFGTESLLHIAAAMGHRAMVVKLLGLYEEGMAHKRCCLTALDCAVLKGHLEVVELLASIPCPKKYKGGCRWRISRRKIKRVPMPEFETDEDYLDLALINSVEAGHEDIAKFLLSQGAHVNFLADERGAASPLWHAVDTGNVEMVQLLLTSGADPNLKDRFGIPPLFKASAKDVAQALVSGGANIHAHGNGSQNVLAYVKDQDLLRFFLVLGIDPNHEDDHNLTPLHFACDLGKEFVEVLLQFGATTVEKANWMGRTPMDDAMRMGKAEVVKLLEPLVQSPSLKEKTATWWKERET</sequence>
<dbReference type="InterPro" id="IPR002110">
    <property type="entry name" value="Ankyrin_rpt"/>
</dbReference>
<keyword evidence="1" id="KW-0677">Repeat</keyword>
<dbReference type="AlphaFoldDB" id="A0A8H6XC74"/>
<gene>
    <name evidence="4" type="ORF">MSAN_02254500</name>
</gene>
<organism evidence="4 5">
    <name type="scientific">Mycena sanguinolenta</name>
    <dbReference type="NCBI Taxonomy" id="230812"/>
    <lineage>
        <taxon>Eukaryota</taxon>
        <taxon>Fungi</taxon>
        <taxon>Dikarya</taxon>
        <taxon>Basidiomycota</taxon>
        <taxon>Agaricomycotina</taxon>
        <taxon>Agaricomycetes</taxon>
        <taxon>Agaricomycetidae</taxon>
        <taxon>Agaricales</taxon>
        <taxon>Marasmiineae</taxon>
        <taxon>Mycenaceae</taxon>
        <taxon>Mycena</taxon>
    </lineage>
</organism>
<dbReference type="Proteomes" id="UP000623467">
    <property type="component" value="Unassembled WGS sequence"/>
</dbReference>
<reference evidence="4" key="1">
    <citation type="submission" date="2020-05" db="EMBL/GenBank/DDBJ databases">
        <title>Mycena genomes resolve the evolution of fungal bioluminescence.</title>
        <authorList>
            <person name="Tsai I.J."/>
        </authorList>
    </citation>
    <scope>NUCLEOTIDE SEQUENCE</scope>
    <source>
        <strain evidence="4">160909Yilan</strain>
    </source>
</reference>
<dbReference type="PROSITE" id="PS50088">
    <property type="entry name" value="ANK_REPEAT"/>
    <property type="match status" value="1"/>
</dbReference>
<dbReference type="InterPro" id="IPR036770">
    <property type="entry name" value="Ankyrin_rpt-contain_sf"/>
</dbReference>
<comment type="caution">
    <text evidence="4">The sequence shown here is derived from an EMBL/GenBank/DDBJ whole genome shotgun (WGS) entry which is preliminary data.</text>
</comment>
<dbReference type="OrthoDB" id="3060779at2759"/>
<name>A0A8H6XC74_9AGAR</name>
<proteinExistence type="predicted"/>
<evidence type="ECO:0000256" key="1">
    <source>
        <dbReference type="ARBA" id="ARBA00022737"/>
    </source>
</evidence>
<dbReference type="SUPFAM" id="SSF48403">
    <property type="entry name" value="Ankyrin repeat"/>
    <property type="match status" value="1"/>
</dbReference>
<dbReference type="EMBL" id="JACAZH010000033">
    <property type="protein sequence ID" value="KAF7337804.1"/>
    <property type="molecule type" value="Genomic_DNA"/>
</dbReference>
<feature type="repeat" description="ANK" evidence="3">
    <location>
        <begin position="208"/>
        <end position="240"/>
    </location>
</feature>
<dbReference type="PANTHER" id="PTHR24126">
    <property type="entry name" value="ANKYRIN REPEAT, PH AND SEC7 DOMAIN CONTAINING PROTEIN SECG-RELATED"/>
    <property type="match status" value="1"/>
</dbReference>